<evidence type="ECO:0000313" key="4">
    <source>
        <dbReference type="Proteomes" id="UP001523262"/>
    </source>
</evidence>
<reference evidence="3 4" key="1">
    <citation type="submission" date="2022-06" db="EMBL/GenBank/DDBJ databases">
        <authorList>
            <person name="Jeon C.O."/>
        </authorList>
    </citation>
    <scope>NUCLEOTIDE SEQUENCE [LARGE SCALE GENOMIC DNA]</scope>
    <source>
        <strain evidence="3 4">KCTC 13943</strain>
    </source>
</reference>
<dbReference type="InterPro" id="IPR007837">
    <property type="entry name" value="DinB"/>
</dbReference>
<accession>A0ABT0W9V4</accession>
<dbReference type="Gene3D" id="1.20.120.450">
    <property type="entry name" value="dinb family like domain"/>
    <property type="match status" value="1"/>
</dbReference>
<comment type="similarity">
    <text evidence="1">Belongs to the DinB family.</text>
</comment>
<evidence type="ECO:0000313" key="3">
    <source>
        <dbReference type="EMBL" id="MCM2532284.1"/>
    </source>
</evidence>
<protein>
    <submittedName>
        <fullName evidence="3">DinB family protein</fullName>
    </submittedName>
</protein>
<dbReference type="Proteomes" id="UP001523262">
    <property type="component" value="Unassembled WGS sequence"/>
</dbReference>
<comment type="caution">
    <text evidence="3">The sequence shown here is derived from an EMBL/GenBank/DDBJ whole genome shotgun (WGS) entry which is preliminary data.</text>
</comment>
<dbReference type="Pfam" id="PF05163">
    <property type="entry name" value="DinB"/>
    <property type="match status" value="1"/>
</dbReference>
<dbReference type="InterPro" id="IPR034660">
    <property type="entry name" value="DinB/YfiT-like"/>
</dbReference>
<organism evidence="3 4">
    <name type="scientific">Neobacillus pocheonensis</name>
    <dbReference type="NCBI Taxonomy" id="363869"/>
    <lineage>
        <taxon>Bacteria</taxon>
        <taxon>Bacillati</taxon>
        <taxon>Bacillota</taxon>
        <taxon>Bacilli</taxon>
        <taxon>Bacillales</taxon>
        <taxon>Bacillaceae</taxon>
        <taxon>Neobacillus</taxon>
    </lineage>
</organism>
<keyword evidence="4" id="KW-1185">Reference proteome</keyword>
<sequence>MDYFLFSGVNDFLNEWKQEAAVTQKGLDVLTDESLNQEVSPGLYSIGSLVWHITGTAYYFPSQVGLKFEIPDLQKKALKSAAEISETYKTVSQWLPQAFSEQVSDEKMNEMVNLFGMDMPVQAVFRLLIQHQAHHRGQLTILMRQADLKVPGVYGPSKEEWEAMNAQKS</sequence>
<proteinExistence type="inferred from homology"/>
<dbReference type="EMBL" id="JAMQCR010000001">
    <property type="protein sequence ID" value="MCM2532284.1"/>
    <property type="molecule type" value="Genomic_DNA"/>
</dbReference>
<evidence type="ECO:0000256" key="2">
    <source>
        <dbReference type="ARBA" id="ARBA00022723"/>
    </source>
</evidence>
<evidence type="ECO:0000256" key="1">
    <source>
        <dbReference type="ARBA" id="ARBA00008635"/>
    </source>
</evidence>
<dbReference type="SUPFAM" id="SSF109854">
    <property type="entry name" value="DinB/YfiT-like putative metalloenzymes"/>
    <property type="match status" value="1"/>
</dbReference>
<name>A0ABT0W9V4_9BACI</name>
<gene>
    <name evidence="3" type="ORF">NDK43_07645</name>
</gene>
<keyword evidence="2" id="KW-0479">Metal-binding</keyword>